<dbReference type="InterPro" id="IPR002016">
    <property type="entry name" value="Haem_peroxidase"/>
</dbReference>
<evidence type="ECO:0000313" key="20">
    <source>
        <dbReference type="Proteomes" id="UP000825729"/>
    </source>
</evidence>
<evidence type="ECO:0000256" key="5">
    <source>
        <dbReference type="ARBA" id="ARBA00022559"/>
    </source>
</evidence>
<evidence type="ECO:0000256" key="11">
    <source>
        <dbReference type="ARBA" id="ARBA00023004"/>
    </source>
</evidence>
<dbReference type="Gene3D" id="1.10.520.10">
    <property type="match status" value="1"/>
</dbReference>
<feature type="disulfide bond" evidence="16">
    <location>
        <begin position="59"/>
        <end position="135"/>
    </location>
</feature>
<dbReference type="Proteomes" id="UP000825729">
    <property type="component" value="Unassembled WGS sequence"/>
</dbReference>
<feature type="binding site" evidence="14">
    <location>
        <position position="91"/>
    </location>
    <ligand>
        <name>Ca(2+)</name>
        <dbReference type="ChEBI" id="CHEBI:29108"/>
        <label>1</label>
    </ligand>
</feature>
<evidence type="ECO:0000256" key="13">
    <source>
        <dbReference type="PIRSR" id="PIRSR600823-2"/>
    </source>
</evidence>
<dbReference type="InterPro" id="IPR033905">
    <property type="entry name" value="Secretory_peroxidase"/>
</dbReference>
<dbReference type="InterPro" id="IPR000823">
    <property type="entry name" value="Peroxidase_pln"/>
</dbReference>
<evidence type="ECO:0000313" key="19">
    <source>
        <dbReference type="EMBL" id="KAG9444666.1"/>
    </source>
</evidence>
<dbReference type="AlphaFoldDB" id="A0AAV7E8C0"/>
<evidence type="ECO:0000256" key="7">
    <source>
        <dbReference type="ARBA" id="ARBA00022723"/>
    </source>
</evidence>
<evidence type="ECO:0000256" key="2">
    <source>
        <dbReference type="ARBA" id="ARBA00002322"/>
    </source>
</evidence>
<evidence type="ECO:0000256" key="1">
    <source>
        <dbReference type="ARBA" id="ARBA00000189"/>
    </source>
</evidence>
<dbReference type="PROSITE" id="PS50873">
    <property type="entry name" value="PEROXIDASE_4"/>
    <property type="match status" value="1"/>
</dbReference>
<feature type="domain" description="Plant heme peroxidase family profile" evidence="18">
    <location>
        <begin position="47"/>
        <end position="347"/>
    </location>
</feature>
<comment type="cofactor">
    <cofactor evidence="14 17">
        <name>heme b</name>
        <dbReference type="ChEBI" id="CHEBI:60344"/>
    </cofactor>
    <text evidence="14 17">Binds 1 heme b (iron(II)-protoporphyrin IX) group per subunit.</text>
</comment>
<evidence type="ECO:0000256" key="6">
    <source>
        <dbReference type="ARBA" id="ARBA00022617"/>
    </source>
</evidence>
<accession>A0AAV7E8C0</accession>
<dbReference type="GO" id="GO:0140825">
    <property type="term" value="F:lactoperoxidase activity"/>
    <property type="evidence" value="ECO:0007669"/>
    <property type="project" value="UniProtKB-EC"/>
</dbReference>
<dbReference type="Gene3D" id="1.10.420.10">
    <property type="entry name" value="Peroxidase, domain 2"/>
    <property type="match status" value="1"/>
</dbReference>
<feature type="binding site" evidence="14">
    <location>
        <position position="98"/>
    </location>
    <ligand>
        <name>Ca(2+)</name>
        <dbReference type="ChEBI" id="CHEBI:29108"/>
        <label>1</label>
    </ligand>
</feature>
<feature type="binding site" description="axial binding residue" evidence="14">
    <location>
        <position position="211"/>
    </location>
    <ligand>
        <name>heme b</name>
        <dbReference type="ChEBI" id="CHEBI:60344"/>
    </ligand>
    <ligandPart>
        <name>Fe</name>
        <dbReference type="ChEBI" id="CHEBI:18248"/>
    </ligandPart>
</feature>
<feature type="disulfide bond" evidence="16">
    <location>
        <begin position="141"/>
        <end position="343"/>
    </location>
</feature>
<protein>
    <recommendedName>
        <fullName evidence="3 17">Peroxidase</fullName>
        <ecNumber evidence="3 17">1.11.1.7</ecNumber>
    </recommendedName>
</protein>
<feature type="binding site" evidence="14">
    <location>
        <position position="109"/>
    </location>
    <ligand>
        <name>Ca(2+)</name>
        <dbReference type="ChEBI" id="CHEBI:29108"/>
        <label>1</label>
    </ligand>
</feature>
<dbReference type="PANTHER" id="PTHR31517">
    <property type="match status" value="1"/>
</dbReference>
<dbReference type="GO" id="GO:0006979">
    <property type="term" value="P:response to oxidative stress"/>
    <property type="evidence" value="ECO:0007669"/>
    <property type="project" value="UniProtKB-UniRule"/>
</dbReference>
<dbReference type="SUPFAM" id="SSF48113">
    <property type="entry name" value="Heme-dependent peroxidases"/>
    <property type="match status" value="1"/>
</dbReference>
<feature type="binding site" evidence="14">
    <location>
        <position position="212"/>
    </location>
    <ligand>
        <name>Ca(2+)</name>
        <dbReference type="ChEBI" id="CHEBI:29108"/>
        <label>2</label>
    </ligand>
</feature>
<feature type="site" description="Transition state stabilizer" evidence="15">
    <location>
        <position position="86"/>
    </location>
</feature>
<dbReference type="PRINTS" id="PR00461">
    <property type="entry name" value="PLPEROXIDASE"/>
</dbReference>
<proteinExistence type="inferred from homology"/>
<dbReference type="Pfam" id="PF00141">
    <property type="entry name" value="peroxidase"/>
    <property type="match status" value="1"/>
</dbReference>
<keyword evidence="20" id="KW-1185">Reference proteome</keyword>
<evidence type="ECO:0000256" key="8">
    <source>
        <dbReference type="ARBA" id="ARBA00022729"/>
    </source>
</evidence>
<evidence type="ECO:0000256" key="9">
    <source>
        <dbReference type="ARBA" id="ARBA00022837"/>
    </source>
</evidence>
<dbReference type="GO" id="GO:0042744">
    <property type="term" value="P:hydrogen peroxide catabolic process"/>
    <property type="evidence" value="ECO:0007669"/>
    <property type="project" value="UniProtKB-KW"/>
</dbReference>
<evidence type="ECO:0000256" key="16">
    <source>
        <dbReference type="PIRSR" id="PIRSR600823-5"/>
    </source>
</evidence>
<keyword evidence="7 14" id="KW-0479">Metal-binding</keyword>
<organism evidence="19 20">
    <name type="scientific">Aristolochia fimbriata</name>
    <name type="common">White veined hardy Dutchman's pipe vine</name>
    <dbReference type="NCBI Taxonomy" id="158543"/>
    <lineage>
        <taxon>Eukaryota</taxon>
        <taxon>Viridiplantae</taxon>
        <taxon>Streptophyta</taxon>
        <taxon>Embryophyta</taxon>
        <taxon>Tracheophyta</taxon>
        <taxon>Spermatophyta</taxon>
        <taxon>Magnoliopsida</taxon>
        <taxon>Magnoliidae</taxon>
        <taxon>Piperales</taxon>
        <taxon>Aristolochiaceae</taxon>
        <taxon>Aristolochia</taxon>
    </lineage>
</organism>
<keyword evidence="6 17" id="KW-0349">Heme</keyword>
<dbReference type="PANTHER" id="PTHR31517:SF59">
    <property type="entry name" value="PEROXIDASE"/>
    <property type="match status" value="1"/>
</dbReference>
<name>A0AAV7E8C0_ARIFI</name>
<dbReference type="EC" id="1.11.1.7" evidence="3 17"/>
<keyword evidence="10 17" id="KW-0560">Oxidoreductase</keyword>
<feature type="disulfide bond" evidence="16">
    <location>
        <begin position="218"/>
        <end position="250"/>
    </location>
</feature>
<evidence type="ECO:0000256" key="10">
    <source>
        <dbReference type="ARBA" id="ARBA00023002"/>
    </source>
</evidence>
<reference evidence="19 20" key="1">
    <citation type="submission" date="2021-07" db="EMBL/GenBank/DDBJ databases">
        <title>The Aristolochia fimbriata genome: insights into angiosperm evolution, floral development and chemical biosynthesis.</title>
        <authorList>
            <person name="Jiao Y."/>
        </authorList>
    </citation>
    <scope>NUCLEOTIDE SEQUENCE [LARGE SCALE GENOMIC DNA]</scope>
    <source>
        <strain evidence="19">IBCAS-2021</strain>
        <tissue evidence="19">Leaf</tissue>
    </source>
</reference>
<keyword evidence="11 14" id="KW-0408">Iron</keyword>
<evidence type="ECO:0000256" key="15">
    <source>
        <dbReference type="PIRSR" id="PIRSR600823-4"/>
    </source>
</evidence>
<feature type="binding site" evidence="14">
    <location>
        <position position="94"/>
    </location>
    <ligand>
        <name>Ca(2+)</name>
        <dbReference type="ChEBI" id="CHEBI:29108"/>
        <label>1</label>
    </ligand>
</feature>
<feature type="disulfide bond" evidence="16">
    <location>
        <begin position="92"/>
        <end position="97"/>
    </location>
</feature>
<comment type="catalytic activity">
    <reaction evidence="1 17">
        <text>2 a phenolic donor + H2O2 = 2 a phenolic radical donor + 2 H2O</text>
        <dbReference type="Rhea" id="RHEA:56136"/>
        <dbReference type="ChEBI" id="CHEBI:15377"/>
        <dbReference type="ChEBI" id="CHEBI:16240"/>
        <dbReference type="ChEBI" id="CHEBI:139520"/>
        <dbReference type="ChEBI" id="CHEBI:139521"/>
        <dbReference type="EC" id="1.11.1.7"/>
    </reaction>
</comment>
<evidence type="ECO:0000256" key="4">
    <source>
        <dbReference type="ARBA" id="ARBA00022525"/>
    </source>
</evidence>
<comment type="caution">
    <text evidence="19">The sequence shown here is derived from an EMBL/GenBank/DDBJ whole genome shotgun (WGS) entry which is preliminary data.</text>
</comment>
<feature type="binding site" evidence="13">
    <location>
        <position position="181"/>
    </location>
    <ligand>
        <name>substrate</name>
    </ligand>
</feature>
<keyword evidence="12 16" id="KW-1015">Disulfide bond</keyword>
<feature type="binding site" evidence="14">
    <location>
        <position position="96"/>
    </location>
    <ligand>
        <name>Ca(2+)</name>
        <dbReference type="ChEBI" id="CHEBI:29108"/>
        <label>1</label>
    </ligand>
</feature>
<gene>
    <name evidence="19" type="ORF">H6P81_016006</name>
</gene>
<dbReference type="InterPro" id="IPR010255">
    <property type="entry name" value="Haem_peroxidase_sf"/>
</dbReference>
<comment type="subcellular location">
    <subcellularLocation>
        <location evidence="17">Secreted</location>
    </subcellularLocation>
</comment>
<evidence type="ECO:0000256" key="12">
    <source>
        <dbReference type="ARBA" id="ARBA00023157"/>
    </source>
</evidence>
<keyword evidence="5 17" id="KW-0575">Peroxidase</keyword>
<comment type="cofactor">
    <cofactor evidence="14 17">
        <name>Ca(2+)</name>
        <dbReference type="ChEBI" id="CHEBI:29108"/>
    </cofactor>
    <text evidence="14 17">Binds 2 calcium ions per subunit.</text>
</comment>
<keyword evidence="4 17" id="KW-0964">Secreted</keyword>
<sequence length="347" mass="38380">MEERSRYKFMIMKAPLLLVLVHSVALIASIMVEVAVADGNVSLPPAATVLHFYDINKRCEYAEEFVKHQVKLVWDKDRSLAPALLRLLYADCFVLGCDASILLDGPESEKTAPQNLGLRGFALIDNIKTVLEARCPGVVSCADILHLATRDALAFAGAPAYPVLTGRRDGTTSSAKSVDLPPPSITWQQGLAYFQSKGLNVLDYVTLMGAHTMGKTRCRNIRDRLYNFNGTGKPDPTIKPSFLRELRNNCPEKRLGRYDPSVFLNPSSGSSYAFQNSYYSNVLNKTAVLGIDQQLLLGKKTSEIVQEFSAGFEDFRRAFALSISRMGNLGVLTGKQGEIRKNCRYTN</sequence>
<evidence type="ECO:0000256" key="14">
    <source>
        <dbReference type="PIRSR" id="PIRSR600823-3"/>
    </source>
</evidence>
<keyword evidence="9 14" id="KW-0106">Calcium</keyword>
<dbReference type="CDD" id="cd00693">
    <property type="entry name" value="secretory_peroxidase"/>
    <property type="match status" value="1"/>
</dbReference>
<keyword evidence="17" id="KW-0376">Hydrogen peroxide</keyword>
<dbReference type="GO" id="GO:0005576">
    <property type="term" value="C:extracellular region"/>
    <property type="evidence" value="ECO:0007669"/>
    <property type="project" value="UniProtKB-SubCell"/>
</dbReference>
<evidence type="ECO:0000256" key="3">
    <source>
        <dbReference type="ARBA" id="ARBA00012313"/>
    </source>
</evidence>
<evidence type="ECO:0000256" key="17">
    <source>
        <dbReference type="RuleBase" id="RU362060"/>
    </source>
</evidence>
<comment type="similarity">
    <text evidence="17">Belongs to the peroxidase family. Classical plant (class III) peroxidase subfamily.</text>
</comment>
<dbReference type="PRINTS" id="PR00458">
    <property type="entry name" value="PEROXIDASE"/>
</dbReference>
<evidence type="ECO:0000259" key="18">
    <source>
        <dbReference type="PROSITE" id="PS50873"/>
    </source>
</evidence>
<dbReference type="EMBL" id="JAINDJ010000006">
    <property type="protein sequence ID" value="KAG9444666.1"/>
    <property type="molecule type" value="Genomic_DNA"/>
</dbReference>
<dbReference type="GO" id="GO:0046872">
    <property type="term" value="F:metal ion binding"/>
    <property type="evidence" value="ECO:0007669"/>
    <property type="project" value="UniProtKB-UniRule"/>
</dbReference>
<dbReference type="GO" id="GO:0020037">
    <property type="term" value="F:heme binding"/>
    <property type="evidence" value="ECO:0007669"/>
    <property type="project" value="UniProtKB-UniRule"/>
</dbReference>
<keyword evidence="8" id="KW-0732">Signal</keyword>
<comment type="function">
    <text evidence="2">Removal of H(2)O(2), oxidation of toxic reductants, biosynthesis and degradation of lignin, suberization, auxin catabolism, response to environmental stresses such as wounding, pathogen attack and oxidative stress. These functions might be dependent on each isozyme/isoform in each plant tissue.</text>
</comment>
<feature type="binding site" evidence="14">
    <location>
        <position position="100"/>
    </location>
    <ligand>
        <name>Ca(2+)</name>
        <dbReference type="ChEBI" id="CHEBI:29108"/>
        <label>1</label>
    </ligand>
</feature>
<dbReference type="FunFam" id="1.10.420.10:FF:000007">
    <property type="entry name" value="Peroxidase"/>
    <property type="match status" value="1"/>
</dbReference>